<feature type="transmembrane region" description="Helical" evidence="1">
    <location>
        <begin position="20"/>
        <end position="41"/>
    </location>
</feature>
<name>A0A0V1H299_9BILA</name>
<sequence length="61" mass="6713">MAASKLIVTSGTSKITGQFFPSAPGGFVSSLILNHACLLLLKRKTWQSKQSKDYLTFEHVE</sequence>
<keyword evidence="1" id="KW-0472">Membrane</keyword>
<accession>A0A0V1H299</accession>
<evidence type="ECO:0000313" key="2">
    <source>
        <dbReference type="EMBL" id="KRZ04521.1"/>
    </source>
</evidence>
<gene>
    <name evidence="2" type="ORF">T11_1601</name>
</gene>
<evidence type="ECO:0000256" key="1">
    <source>
        <dbReference type="SAM" id="Phobius"/>
    </source>
</evidence>
<keyword evidence="1" id="KW-1133">Transmembrane helix</keyword>
<dbReference type="Proteomes" id="UP000055024">
    <property type="component" value="Unassembled WGS sequence"/>
</dbReference>
<keyword evidence="3" id="KW-1185">Reference proteome</keyword>
<dbReference type="EMBL" id="JYDP01000162">
    <property type="protein sequence ID" value="KRZ04521.1"/>
    <property type="molecule type" value="Genomic_DNA"/>
</dbReference>
<dbReference type="OrthoDB" id="10424915at2759"/>
<proteinExistence type="predicted"/>
<comment type="caution">
    <text evidence="2">The sequence shown here is derived from an EMBL/GenBank/DDBJ whole genome shotgun (WGS) entry which is preliminary data.</text>
</comment>
<reference evidence="2 3" key="1">
    <citation type="submission" date="2015-01" db="EMBL/GenBank/DDBJ databases">
        <title>Evolution of Trichinella species and genotypes.</title>
        <authorList>
            <person name="Korhonen P.K."/>
            <person name="Edoardo P."/>
            <person name="Giuseppe L.R."/>
            <person name="Gasser R.B."/>
        </authorList>
    </citation>
    <scope>NUCLEOTIDE SEQUENCE [LARGE SCALE GENOMIC DNA]</scope>
    <source>
        <strain evidence="2">ISS1029</strain>
    </source>
</reference>
<protein>
    <submittedName>
        <fullName evidence="2">Uncharacterized protein</fullName>
    </submittedName>
</protein>
<keyword evidence="1" id="KW-0812">Transmembrane</keyword>
<evidence type="ECO:0000313" key="3">
    <source>
        <dbReference type="Proteomes" id="UP000055024"/>
    </source>
</evidence>
<dbReference type="AlphaFoldDB" id="A0A0V1H299"/>
<organism evidence="2 3">
    <name type="scientific">Trichinella zimbabwensis</name>
    <dbReference type="NCBI Taxonomy" id="268475"/>
    <lineage>
        <taxon>Eukaryota</taxon>
        <taxon>Metazoa</taxon>
        <taxon>Ecdysozoa</taxon>
        <taxon>Nematoda</taxon>
        <taxon>Enoplea</taxon>
        <taxon>Dorylaimia</taxon>
        <taxon>Trichinellida</taxon>
        <taxon>Trichinellidae</taxon>
        <taxon>Trichinella</taxon>
    </lineage>
</organism>